<evidence type="ECO:0000256" key="2">
    <source>
        <dbReference type="SAM" id="Phobius"/>
    </source>
</evidence>
<feature type="region of interest" description="Disordered" evidence="1">
    <location>
        <begin position="259"/>
        <end position="354"/>
    </location>
</feature>
<keyword evidence="2" id="KW-1133">Transmembrane helix</keyword>
<feature type="compositionally biased region" description="Polar residues" evidence="1">
    <location>
        <begin position="544"/>
        <end position="559"/>
    </location>
</feature>
<organism evidence="3 4">
    <name type="scientific">Daphnia galeata</name>
    <dbReference type="NCBI Taxonomy" id="27404"/>
    <lineage>
        <taxon>Eukaryota</taxon>
        <taxon>Metazoa</taxon>
        <taxon>Ecdysozoa</taxon>
        <taxon>Arthropoda</taxon>
        <taxon>Crustacea</taxon>
        <taxon>Branchiopoda</taxon>
        <taxon>Diplostraca</taxon>
        <taxon>Cladocera</taxon>
        <taxon>Anomopoda</taxon>
        <taxon>Daphniidae</taxon>
        <taxon>Daphnia</taxon>
    </lineage>
</organism>
<feature type="transmembrane region" description="Helical" evidence="2">
    <location>
        <begin position="99"/>
        <end position="121"/>
    </location>
</feature>
<comment type="caution">
    <text evidence="3">The sequence shown here is derived from an EMBL/GenBank/DDBJ whole genome shotgun (WGS) entry which is preliminary data.</text>
</comment>
<dbReference type="Proteomes" id="UP000789390">
    <property type="component" value="Unassembled WGS sequence"/>
</dbReference>
<name>A0A8J2RPP7_9CRUS</name>
<evidence type="ECO:0000313" key="4">
    <source>
        <dbReference type="Proteomes" id="UP000789390"/>
    </source>
</evidence>
<feature type="compositionally biased region" description="Polar residues" evidence="1">
    <location>
        <begin position="517"/>
        <end position="534"/>
    </location>
</feature>
<protein>
    <submittedName>
        <fullName evidence="3">Uncharacterized protein</fullName>
    </submittedName>
</protein>
<feature type="region of interest" description="Disordered" evidence="1">
    <location>
        <begin position="19"/>
        <end position="67"/>
    </location>
</feature>
<evidence type="ECO:0000256" key="1">
    <source>
        <dbReference type="SAM" id="MobiDB-lite"/>
    </source>
</evidence>
<feature type="compositionally biased region" description="Polar residues" evidence="1">
    <location>
        <begin position="315"/>
        <end position="341"/>
    </location>
</feature>
<keyword evidence="2" id="KW-0472">Membrane</keyword>
<feature type="region of interest" description="Disordered" evidence="1">
    <location>
        <begin position="392"/>
        <end position="434"/>
    </location>
</feature>
<dbReference type="EMBL" id="CAKKLH010000165">
    <property type="protein sequence ID" value="CAH0104991.1"/>
    <property type="molecule type" value="Genomic_DNA"/>
</dbReference>
<dbReference type="OrthoDB" id="6351192at2759"/>
<keyword evidence="4" id="KW-1185">Reference proteome</keyword>
<feature type="compositionally biased region" description="Pro residues" evidence="1">
    <location>
        <begin position="38"/>
        <end position="64"/>
    </location>
</feature>
<sequence length="559" mass="60911">MAAFEWDCDCGWSEWDLDSTEWTTQQTSSSASSSKPSAIPPPPPPPFFDLPPPPLPPSLQPPPELCSSSVGHPLGLETCQAFLVSDAERQIPVDSSSSAATIFITAAVLTITFVIIGFVAWRLRKQKLNQKALLRCQQKTINGTGGVGVGGGMMDGVPALLQGLNGRQVASGAGVNDDEDGVFYDELISYPPQFRAPNHPPAYEMKDVLLESTSPCHCTAHPLLGNGSSARNVRNGGCNALGPRSALHCQQQPHYVTSPYRCGSHSPPSSTTPTIDDQHDCSWITEPVYEELPSGPEEDGRFSRDHQRSRHRNDSVSINDSLRSQRGGSAYQRPSNYSNWSGEEPGETDFFLPPSTWYHQQTQHSTPILKGHMTTHGPVGQGRGGIRAAWREMEPSSQQQQRTRGTSSSASQSNSARRKRKVKSMKNPGGVGGGGGVVVGSGLEILDNQNLHYHCTGLYRGICPPEEPPFIAGENDHPIASLLDQDSPVPSEQLSTPTKTQPRYYYYSESDDYGVMNQPSRTLSNSRRGAQQQRHLSRIHRTLQPRSPTSVDNKNVGLN</sequence>
<accession>A0A8J2RPP7</accession>
<feature type="compositionally biased region" description="Low complexity" evidence="1">
    <location>
        <begin position="396"/>
        <end position="415"/>
    </location>
</feature>
<feature type="compositionally biased region" description="Polar residues" evidence="1">
    <location>
        <begin position="488"/>
        <end position="501"/>
    </location>
</feature>
<proteinExistence type="predicted"/>
<reference evidence="3" key="1">
    <citation type="submission" date="2021-11" db="EMBL/GenBank/DDBJ databases">
        <authorList>
            <person name="Schell T."/>
        </authorList>
    </citation>
    <scope>NUCLEOTIDE SEQUENCE</scope>
    <source>
        <strain evidence="3">M5</strain>
    </source>
</reference>
<evidence type="ECO:0000313" key="3">
    <source>
        <dbReference type="EMBL" id="CAH0104991.1"/>
    </source>
</evidence>
<dbReference type="AlphaFoldDB" id="A0A8J2RPP7"/>
<feature type="compositionally biased region" description="Low complexity" evidence="1">
    <location>
        <begin position="28"/>
        <end position="37"/>
    </location>
</feature>
<feature type="region of interest" description="Disordered" evidence="1">
    <location>
        <begin position="469"/>
        <end position="559"/>
    </location>
</feature>
<gene>
    <name evidence="3" type="ORF">DGAL_LOCUS7946</name>
</gene>
<keyword evidence="2" id="KW-0812">Transmembrane</keyword>